<protein>
    <submittedName>
        <fullName evidence="1">Uncharacterized protein</fullName>
    </submittedName>
</protein>
<reference evidence="1 2" key="1">
    <citation type="journal article" date="2020" name="bioRxiv">
        <title>Whole genome comparisons of ergot fungi reveals the divergence and evolution of species within the genus Claviceps are the result of varying mechanisms driving genome evolution and host range expansion.</title>
        <authorList>
            <person name="Wyka S.A."/>
            <person name="Mondo S.J."/>
            <person name="Liu M."/>
            <person name="Dettman J."/>
            <person name="Nalam V."/>
            <person name="Broders K.D."/>
        </authorList>
    </citation>
    <scope>NUCLEOTIDE SEQUENCE [LARGE SCALE GENOMIC DNA]</scope>
    <source>
        <strain evidence="1 2">CCC 1485</strain>
    </source>
</reference>
<name>A0A9P7MC57_9HYPO</name>
<evidence type="ECO:0000313" key="1">
    <source>
        <dbReference type="EMBL" id="KAG5937309.1"/>
    </source>
</evidence>
<evidence type="ECO:0000313" key="2">
    <source>
        <dbReference type="Proteomes" id="UP000706124"/>
    </source>
</evidence>
<proteinExistence type="predicted"/>
<organism evidence="1 2">
    <name type="scientific">Claviceps pazoutovae</name>
    <dbReference type="NCBI Taxonomy" id="1649127"/>
    <lineage>
        <taxon>Eukaryota</taxon>
        <taxon>Fungi</taxon>
        <taxon>Dikarya</taxon>
        <taxon>Ascomycota</taxon>
        <taxon>Pezizomycotina</taxon>
        <taxon>Sordariomycetes</taxon>
        <taxon>Hypocreomycetidae</taxon>
        <taxon>Hypocreales</taxon>
        <taxon>Clavicipitaceae</taxon>
        <taxon>Claviceps</taxon>
    </lineage>
</organism>
<gene>
    <name evidence="1" type="ORF">E4U60_001975</name>
</gene>
<dbReference type="Proteomes" id="UP000706124">
    <property type="component" value="Unassembled WGS sequence"/>
</dbReference>
<accession>A0A9P7MC57</accession>
<dbReference type="OrthoDB" id="10584747at2759"/>
<dbReference type="EMBL" id="SRPO01000187">
    <property type="protein sequence ID" value="KAG5937309.1"/>
    <property type="molecule type" value="Genomic_DNA"/>
</dbReference>
<comment type="caution">
    <text evidence="1">The sequence shown here is derived from an EMBL/GenBank/DDBJ whole genome shotgun (WGS) entry which is preliminary data.</text>
</comment>
<sequence length="78" mass="8329">MYSVRPSAALYGISESAIASIGNGIGLSPEDLEFELGPGKQQLSTDLGKSVYLHLVAALGASRRGRCQWPLRIEVVVQ</sequence>
<dbReference type="AlphaFoldDB" id="A0A9P7MC57"/>
<keyword evidence="2" id="KW-1185">Reference proteome</keyword>